<evidence type="ECO:0000256" key="10">
    <source>
        <dbReference type="ARBA" id="ARBA00023136"/>
    </source>
</evidence>
<evidence type="ECO:0000256" key="2">
    <source>
        <dbReference type="ARBA" id="ARBA00004236"/>
    </source>
</evidence>
<dbReference type="SMART" id="SM00388">
    <property type="entry name" value="HisKA"/>
    <property type="match status" value="1"/>
</dbReference>
<proteinExistence type="predicted"/>
<sequence>MRLSTRFTLWVALLVSALVALSGLLVLRTAVDGLGRERDHRLSVRLRSLEPMAAIYARRVVKRNTGTVAGQRISAATAGTGGVVTALNGAEPLVIGPVPGELPALSEKPATTPDGRWRHAGAGLGRDGRLGTLWVFEPEAVLAEQASRLRDRLLLATLAAMLLSAAAGYGIGRVAVRPLSRLSAETTRIDLSPGGGRLSTSSGVTEIDDLARLVNDLLERRDGAVARTGEALEAARAFAATAAHELRTPLTSMSANIGLLPHPDLPEEDRAEILEDLAREQARMQRLITMLRQLSRGELLDPASFTEVDLSALAEVAVEDARRRHPRAAVVADLPGRVAVRGWPEGLRLLLDNLLDNAVLHGADASGRARVDLTLRPDGETAVLRVRDRGPGIPPERAAEVFERFRRRPDSPGSGLGLTLVRQQAVLHGGTAVLAPAPPGGGTLLQVELPLQGRAPSPRAASSWRTAHPSPPPESAKPPAPTEAAPEDG</sequence>
<dbReference type="InterPro" id="IPR004358">
    <property type="entry name" value="Sig_transdc_His_kin-like_C"/>
</dbReference>
<evidence type="ECO:0000256" key="4">
    <source>
        <dbReference type="ARBA" id="ARBA00022553"/>
    </source>
</evidence>
<keyword evidence="7" id="KW-0418">Kinase</keyword>
<dbReference type="InterPro" id="IPR036097">
    <property type="entry name" value="HisK_dim/P_sf"/>
</dbReference>
<evidence type="ECO:0000259" key="12">
    <source>
        <dbReference type="PROSITE" id="PS50109"/>
    </source>
</evidence>
<dbReference type="InterPro" id="IPR003594">
    <property type="entry name" value="HATPase_dom"/>
</dbReference>
<dbReference type="SUPFAM" id="SSF47384">
    <property type="entry name" value="Homodimeric domain of signal transducing histidine kinase"/>
    <property type="match status" value="1"/>
</dbReference>
<keyword evidence="4" id="KW-0597">Phosphoprotein</keyword>
<dbReference type="PANTHER" id="PTHR45436:SF5">
    <property type="entry name" value="SENSOR HISTIDINE KINASE TRCS"/>
    <property type="match status" value="1"/>
</dbReference>
<dbReference type="InterPro" id="IPR003661">
    <property type="entry name" value="HisK_dim/P_dom"/>
</dbReference>
<comment type="subcellular location">
    <subcellularLocation>
        <location evidence="2">Cell membrane</location>
    </subcellularLocation>
</comment>
<evidence type="ECO:0000256" key="9">
    <source>
        <dbReference type="ARBA" id="ARBA00023012"/>
    </source>
</evidence>
<dbReference type="Pfam" id="PF00512">
    <property type="entry name" value="HisKA"/>
    <property type="match status" value="1"/>
</dbReference>
<dbReference type="Proteomes" id="UP001500665">
    <property type="component" value="Unassembled WGS sequence"/>
</dbReference>
<dbReference type="InterPro" id="IPR036890">
    <property type="entry name" value="HATPase_C_sf"/>
</dbReference>
<keyword evidence="10" id="KW-0472">Membrane</keyword>
<dbReference type="EC" id="2.7.13.3" evidence="3"/>
<keyword evidence="14" id="KW-1185">Reference proteome</keyword>
<feature type="domain" description="Histidine kinase" evidence="12">
    <location>
        <begin position="241"/>
        <end position="453"/>
    </location>
</feature>
<dbReference type="PANTHER" id="PTHR45436">
    <property type="entry name" value="SENSOR HISTIDINE KINASE YKOH"/>
    <property type="match status" value="1"/>
</dbReference>
<evidence type="ECO:0000313" key="14">
    <source>
        <dbReference type="Proteomes" id="UP001500665"/>
    </source>
</evidence>
<dbReference type="RefSeq" id="WP_344238881.1">
    <property type="nucleotide sequence ID" value="NZ_BAAAHH010000005.1"/>
</dbReference>
<name>A0ABP4B2N6_9ACTN</name>
<feature type="region of interest" description="Disordered" evidence="11">
    <location>
        <begin position="451"/>
        <end position="489"/>
    </location>
</feature>
<dbReference type="InterPro" id="IPR005467">
    <property type="entry name" value="His_kinase_dom"/>
</dbReference>
<evidence type="ECO:0000256" key="1">
    <source>
        <dbReference type="ARBA" id="ARBA00000085"/>
    </source>
</evidence>
<organism evidence="13 14">
    <name type="scientific">Actinocorallia libanotica</name>
    <dbReference type="NCBI Taxonomy" id="46162"/>
    <lineage>
        <taxon>Bacteria</taxon>
        <taxon>Bacillati</taxon>
        <taxon>Actinomycetota</taxon>
        <taxon>Actinomycetes</taxon>
        <taxon>Streptosporangiales</taxon>
        <taxon>Thermomonosporaceae</taxon>
        <taxon>Actinocorallia</taxon>
    </lineage>
</organism>
<evidence type="ECO:0000256" key="11">
    <source>
        <dbReference type="SAM" id="MobiDB-lite"/>
    </source>
</evidence>
<comment type="caution">
    <text evidence="13">The sequence shown here is derived from an EMBL/GenBank/DDBJ whole genome shotgun (WGS) entry which is preliminary data.</text>
</comment>
<dbReference type="Gene3D" id="1.10.287.130">
    <property type="match status" value="1"/>
</dbReference>
<keyword evidence="6" id="KW-0812">Transmembrane</keyword>
<gene>
    <name evidence="13" type="ORF">GCM10009550_18730</name>
</gene>
<keyword evidence="8" id="KW-1133">Transmembrane helix</keyword>
<evidence type="ECO:0000313" key="13">
    <source>
        <dbReference type="EMBL" id="GAA0945182.1"/>
    </source>
</evidence>
<evidence type="ECO:0000256" key="8">
    <source>
        <dbReference type="ARBA" id="ARBA00022989"/>
    </source>
</evidence>
<comment type="catalytic activity">
    <reaction evidence="1">
        <text>ATP + protein L-histidine = ADP + protein N-phospho-L-histidine.</text>
        <dbReference type="EC" id="2.7.13.3"/>
    </reaction>
</comment>
<dbReference type="CDD" id="cd00082">
    <property type="entry name" value="HisKA"/>
    <property type="match status" value="1"/>
</dbReference>
<evidence type="ECO:0000256" key="6">
    <source>
        <dbReference type="ARBA" id="ARBA00022692"/>
    </source>
</evidence>
<evidence type="ECO:0000256" key="7">
    <source>
        <dbReference type="ARBA" id="ARBA00022777"/>
    </source>
</evidence>
<dbReference type="CDD" id="cd00075">
    <property type="entry name" value="HATPase"/>
    <property type="match status" value="1"/>
</dbReference>
<accession>A0ABP4B2N6</accession>
<evidence type="ECO:0000256" key="5">
    <source>
        <dbReference type="ARBA" id="ARBA00022679"/>
    </source>
</evidence>
<dbReference type="PRINTS" id="PR00344">
    <property type="entry name" value="BCTRLSENSOR"/>
</dbReference>
<feature type="compositionally biased region" description="Pro residues" evidence="11">
    <location>
        <begin position="469"/>
        <end position="481"/>
    </location>
</feature>
<keyword evidence="5" id="KW-0808">Transferase</keyword>
<dbReference type="InterPro" id="IPR050428">
    <property type="entry name" value="TCS_sensor_his_kinase"/>
</dbReference>
<dbReference type="SMART" id="SM00387">
    <property type="entry name" value="HATPase_c"/>
    <property type="match status" value="1"/>
</dbReference>
<evidence type="ECO:0000256" key="3">
    <source>
        <dbReference type="ARBA" id="ARBA00012438"/>
    </source>
</evidence>
<dbReference type="Gene3D" id="3.30.565.10">
    <property type="entry name" value="Histidine kinase-like ATPase, C-terminal domain"/>
    <property type="match status" value="1"/>
</dbReference>
<dbReference type="SUPFAM" id="SSF55874">
    <property type="entry name" value="ATPase domain of HSP90 chaperone/DNA topoisomerase II/histidine kinase"/>
    <property type="match status" value="1"/>
</dbReference>
<reference evidence="14" key="1">
    <citation type="journal article" date="2019" name="Int. J. Syst. Evol. Microbiol.">
        <title>The Global Catalogue of Microorganisms (GCM) 10K type strain sequencing project: providing services to taxonomists for standard genome sequencing and annotation.</title>
        <authorList>
            <consortium name="The Broad Institute Genomics Platform"/>
            <consortium name="The Broad Institute Genome Sequencing Center for Infectious Disease"/>
            <person name="Wu L."/>
            <person name="Ma J."/>
        </authorList>
    </citation>
    <scope>NUCLEOTIDE SEQUENCE [LARGE SCALE GENOMIC DNA]</scope>
    <source>
        <strain evidence="14">JCM 10696</strain>
    </source>
</reference>
<keyword evidence="9" id="KW-0902">Two-component regulatory system</keyword>
<dbReference type="Gene3D" id="6.10.340.10">
    <property type="match status" value="1"/>
</dbReference>
<dbReference type="Pfam" id="PF02518">
    <property type="entry name" value="HATPase_c"/>
    <property type="match status" value="1"/>
</dbReference>
<dbReference type="EMBL" id="BAAAHH010000005">
    <property type="protein sequence ID" value="GAA0945182.1"/>
    <property type="molecule type" value="Genomic_DNA"/>
</dbReference>
<protein>
    <recommendedName>
        <fullName evidence="3">histidine kinase</fullName>
        <ecNumber evidence="3">2.7.13.3</ecNumber>
    </recommendedName>
</protein>
<dbReference type="PROSITE" id="PS50109">
    <property type="entry name" value="HIS_KIN"/>
    <property type="match status" value="1"/>
</dbReference>